<dbReference type="PANTHER" id="PTHR43701">
    <property type="entry name" value="MEMBRANE TRANSPORTER PROTEIN MJ0441-RELATED"/>
    <property type="match status" value="1"/>
</dbReference>
<feature type="transmembrane region" description="Helical" evidence="5">
    <location>
        <begin position="51"/>
        <end position="71"/>
    </location>
</feature>
<dbReference type="InterPro" id="IPR002781">
    <property type="entry name" value="TM_pro_TauE-like"/>
</dbReference>
<feature type="transmembrane region" description="Helical" evidence="5">
    <location>
        <begin position="139"/>
        <end position="169"/>
    </location>
</feature>
<feature type="transmembrane region" description="Helical" evidence="5">
    <location>
        <begin position="176"/>
        <end position="193"/>
    </location>
</feature>
<evidence type="ECO:0000256" key="3">
    <source>
        <dbReference type="ARBA" id="ARBA00022989"/>
    </source>
</evidence>
<evidence type="ECO:0000256" key="4">
    <source>
        <dbReference type="ARBA" id="ARBA00023136"/>
    </source>
</evidence>
<protein>
    <submittedName>
        <fullName evidence="6">Unannotated protein</fullName>
    </submittedName>
</protein>
<organism evidence="6">
    <name type="scientific">freshwater metagenome</name>
    <dbReference type="NCBI Taxonomy" id="449393"/>
    <lineage>
        <taxon>unclassified sequences</taxon>
        <taxon>metagenomes</taxon>
        <taxon>ecological metagenomes</taxon>
    </lineage>
</organism>
<accession>A0A6J7I669</accession>
<evidence type="ECO:0000256" key="2">
    <source>
        <dbReference type="ARBA" id="ARBA00022692"/>
    </source>
</evidence>
<dbReference type="AlphaFoldDB" id="A0A6J7I669"/>
<gene>
    <name evidence="6" type="ORF">UFOPK3564_02132</name>
</gene>
<feature type="transmembrane region" description="Helical" evidence="5">
    <location>
        <begin position="77"/>
        <end position="93"/>
    </location>
</feature>
<evidence type="ECO:0000256" key="5">
    <source>
        <dbReference type="SAM" id="Phobius"/>
    </source>
</evidence>
<keyword evidence="2 5" id="KW-0812">Transmembrane</keyword>
<evidence type="ECO:0000313" key="6">
    <source>
        <dbReference type="EMBL" id="CAB4926503.1"/>
    </source>
</evidence>
<proteinExistence type="predicted"/>
<evidence type="ECO:0000256" key="1">
    <source>
        <dbReference type="ARBA" id="ARBA00004141"/>
    </source>
</evidence>
<dbReference type="EMBL" id="CAFBMK010000136">
    <property type="protein sequence ID" value="CAB4926503.1"/>
    <property type="molecule type" value="Genomic_DNA"/>
</dbReference>
<feature type="transmembrane region" description="Helical" evidence="5">
    <location>
        <begin position="102"/>
        <end position="119"/>
    </location>
</feature>
<comment type="subcellular location">
    <subcellularLocation>
        <location evidence="1">Membrane</location>
        <topology evidence="1">Multi-pass membrane protein</topology>
    </subcellularLocation>
</comment>
<dbReference type="InterPro" id="IPR051598">
    <property type="entry name" value="TSUP/Inactive_protease-like"/>
</dbReference>
<feature type="transmembrane region" description="Helical" evidence="5">
    <location>
        <begin position="213"/>
        <end position="244"/>
    </location>
</feature>
<keyword evidence="4 5" id="KW-0472">Membrane</keyword>
<sequence length="260" mass="26118">MDRRRTAKIAGIGTVAGLFSGLFGVGGGIVMVPLLLLLLGMDERRATSTSLGAIVIIATAATLTQGAYGTVRLTEGVLVGIPALAGVLAGTALQQRIPAKRVSLIFAALLVLVAVSMVLSTGDGEGGGGDLDAGRVALAALFGLAAGVVSGLLGVGGGTLFVPGLVYVLGLGHVEAEATSLLAMVPMSLLGAWRQHRYGNLEVRTSVTMGLLAVPGALLGVVLANALPVRVLEVGFALLLLYVAQRLARRGLAKAPAPTG</sequence>
<dbReference type="GO" id="GO:0016020">
    <property type="term" value="C:membrane"/>
    <property type="evidence" value="ECO:0007669"/>
    <property type="project" value="UniProtKB-SubCell"/>
</dbReference>
<reference evidence="6" key="1">
    <citation type="submission" date="2020-05" db="EMBL/GenBank/DDBJ databases">
        <authorList>
            <person name="Chiriac C."/>
            <person name="Salcher M."/>
            <person name="Ghai R."/>
            <person name="Kavagutti S V."/>
        </authorList>
    </citation>
    <scope>NUCLEOTIDE SEQUENCE</scope>
</reference>
<feature type="transmembrane region" description="Helical" evidence="5">
    <location>
        <begin position="12"/>
        <end position="39"/>
    </location>
</feature>
<keyword evidence="3 5" id="KW-1133">Transmembrane helix</keyword>
<name>A0A6J7I669_9ZZZZ</name>
<dbReference type="Pfam" id="PF01925">
    <property type="entry name" value="TauE"/>
    <property type="match status" value="2"/>
</dbReference>
<dbReference type="PANTHER" id="PTHR43701:SF2">
    <property type="entry name" value="MEMBRANE TRANSPORTER PROTEIN YJNA-RELATED"/>
    <property type="match status" value="1"/>
</dbReference>